<evidence type="ECO:0000313" key="2">
    <source>
        <dbReference type="Proteomes" id="UP000198853"/>
    </source>
</evidence>
<dbReference type="InterPro" id="IPR003462">
    <property type="entry name" value="ODC_Mu_crystall"/>
</dbReference>
<organism evidence="1 2">
    <name type="scientific">Natribacillus halophilus</name>
    <dbReference type="NCBI Taxonomy" id="549003"/>
    <lineage>
        <taxon>Bacteria</taxon>
        <taxon>Bacillati</taxon>
        <taxon>Bacillota</taxon>
        <taxon>Bacilli</taxon>
        <taxon>Bacillales</taxon>
        <taxon>Bacillaceae</taxon>
        <taxon>Natribacillus</taxon>
    </lineage>
</organism>
<proteinExistence type="predicted"/>
<reference evidence="1 2" key="1">
    <citation type="submission" date="2016-10" db="EMBL/GenBank/DDBJ databases">
        <authorList>
            <person name="de Groot N.N."/>
        </authorList>
    </citation>
    <scope>NUCLEOTIDE SEQUENCE [LARGE SCALE GENOMIC DNA]</scope>
    <source>
        <strain evidence="1 2">DSM 21771</strain>
    </source>
</reference>
<dbReference type="Proteomes" id="UP000198853">
    <property type="component" value="Unassembled WGS sequence"/>
</dbReference>
<dbReference type="Gene3D" id="3.40.50.720">
    <property type="entry name" value="NAD(P)-binding Rossmann-like Domain"/>
    <property type="match status" value="1"/>
</dbReference>
<dbReference type="InterPro" id="IPR036291">
    <property type="entry name" value="NAD(P)-bd_dom_sf"/>
</dbReference>
<dbReference type="GO" id="GO:0005737">
    <property type="term" value="C:cytoplasm"/>
    <property type="evidence" value="ECO:0007669"/>
    <property type="project" value="TreeGrafter"/>
</dbReference>
<gene>
    <name evidence="1" type="ORF">SAMN04488123_107171</name>
</gene>
<sequence length="344" mass="37676">MDAPVVFLNQEEVKQSGGSNMKKTMDVVEDVFSLHQKGDYVMPDKTVLRWGEGTEATKGRINGMPGYIGGKFNASGIKWISSNPSNPFKFNIPRAAGMIILNNSATYLPEAIMDGTLISSMRTAANNGLAAKYLAKNDTKVIGLIGAGVLNRTILLALYEALPKLEKVKLFDLNSERSQKFIDEMLPYVPSVKMSISESAKDAVEGSDVFVTATVTTEPIVKQEWINPGSLYLHVGAHECEFKVVQLADKFIVDDWKKIKSRGEATSAIMHQEGDLQESDISANLGELVNGNKKARESDDETIVFHSVGLGIQDIAVAKIIYEEAKAKGLGQKIELWGNTKIFM</sequence>
<name>A0A1G8P4Y4_9BACI</name>
<dbReference type="EMBL" id="FNEN01000007">
    <property type="protein sequence ID" value="SDI86880.1"/>
    <property type="molecule type" value="Genomic_DNA"/>
</dbReference>
<dbReference type="PIRSF" id="PIRSF001439">
    <property type="entry name" value="CryM"/>
    <property type="match status" value="1"/>
</dbReference>
<dbReference type="RefSeq" id="WP_090398478.1">
    <property type="nucleotide sequence ID" value="NZ_FNEN01000007.1"/>
</dbReference>
<protein>
    <submittedName>
        <fullName evidence="1">Ornithine cyclodeaminase</fullName>
    </submittedName>
</protein>
<dbReference type="SUPFAM" id="SSF51735">
    <property type="entry name" value="NAD(P)-binding Rossmann-fold domains"/>
    <property type="match status" value="1"/>
</dbReference>
<dbReference type="PANTHER" id="PTHR13812:SF19">
    <property type="entry name" value="KETIMINE REDUCTASE MU-CRYSTALLIN"/>
    <property type="match status" value="1"/>
</dbReference>
<dbReference type="Gene3D" id="3.30.1780.10">
    <property type="entry name" value="ornithine cyclodeaminase, domain 1"/>
    <property type="match status" value="1"/>
</dbReference>
<accession>A0A1G8P4Y4</accession>
<dbReference type="Pfam" id="PF02423">
    <property type="entry name" value="OCD_Mu_crystall"/>
    <property type="match status" value="1"/>
</dbReference>
<keyword evidence="2" id="KW-1185">Reference proteome</keyword>
<dbReference type="PANTHER" id="PTHR13812">
    <property type="entry name" value="KETIMINE REDUCTASE MU-CRYSTALLIN"/>
    <property type="match status" value="1"/>
</dbReference>
<dbReference type="OrthoDB" id="9792005at2"/>
<dbReference type="InterPro" id="IPR023401">
    <property type="entry name" value="ODC_N"/>
</dbReference>
<dbReference type="AlphaFoldDB" id="A0A1G8P4Y4"/>
<evidence type="ECO:0000313" key="1">
    <source>
        <dbReference type="EMBL" id="SDI86880.1"/>
    </source>
</evidence>